<dbReference type="AlphaFoldDB" id="A0A183GW19"/>
<dbReference type="OrthoDB" id="5877983at2759"/>
<name>A0A183GW19_HELPZ</name>
<keyword evidence="2" id="KW-1185">Reference proteome</keyword>
<evidence type="ECO:0000313" key="1">
    <source>
        <dbReference type="EMBL" id="VDP59857.1"/>
    </source>
</evidence>
<gene>
    <name evidence="1" type="ORF">HPBE_LOCUS26888</name>
</gene>
<organism evidence="2 3">
    <name type="scientific">Heligmosomoides polygyrus</name>
    <name type="common">Parasitic roundworm</name>
    <dbReference type="NCBI Taxonomy" id="6339"/>
    <lineage>
        <taxon>Eukaryota</taxon>
        <taxon>Metazoa</taxon>
        <taxon>Ecdysozoa</taxon>
        <taxon>Nematoda</taxon>
        <taxon>Chromadorea</taxon>
        <taxon>Rhabditida</taxon>
        <taxon>Rhabditina</taxon>
        <taxon>Rhabditomorpha</taxon>
        <taxon>Strongyloidea</taxon>
        <taxon>Heligmosomidae</taxon>
        <taxon>Heligmosomoides</taxon>
    </lineage>
</organism>
<dbReference type="Proteomes" id="UP000050761">
    <property type="component" value="Unassembled WGS sequence"/>
</dbReference>
<reference evidence="1 2" key="1">
    <citation type="submission" date="2018-11" db="EMBL/GenBank/DDBJ databases">
        <authorList>
            <consortium name="Pathogen Informatics"/>
        </authorList>
    </citation>
    <scope>NUCLEOTIDE SEQUENCE [LARGE SCALE GENOMIC DNA]</scope>
</reference>
<accession>A0A3P8E736</accession>
<dbReference type="EMBL" id="UZAH01041187">
    <property type="protein sequence ID" value="VDP59857.1"/>
    <property type="molecule type" value="Genomic_DNA"/>
</dbReference>
<reference evidence="3" key="2">
    <citation type="submission" date="2019-09" db="UniProtKB">
        <authorList>
            <consortium name="WormBaseParasite"/>
        </authorList>
    </citation>
    <scope>IDENTIFICATION</scope>
</reference>
<sequence>MSSCPQPRPSSNYSFQQRVINVPISAPWYHRSLSTSDEASETARARRVVLSMDPFSSLDPDTFRRNYRFNIDLSSDSPLSISQR</sequence>
<dbReference type="WBParaSite" id="HPBE_0002688901-mRNA-1">
    <property type="protein sequence ID" value="HPBE_0002688901-mRNA-1"/>
    <property type="gene ID" value="HPBE_0002688901"/>
</dbReference>
<evidence type="ECO:0000313" key="3">
    <source>
        <dbReference type="WBParaSite" id="HPBE_0002688901-mRNA-1"/>
    </source>
</evidence>
<evidence type="ECO:0000313" key="2">
    <source>
        <dbReference type="Proteomes" id="UP000050761"/>
    </source>
</evidence>
<protein>
    <submittedName>
        <fullName evidence="3">Movement protein</fullName>
    </submittedName>
</protein>
<proteinExistence type="predicted"/>
<accession>A0A183GW19</accession>